<dbReference type="Gene3D" id="3.40.800.10">
    <property type="entry name" value="Ureohydrolase domain"/>
    <property type="match status" value="1"/>
</dbReference>
<sequence>MPAAPSGALDKTEAETGADADALVMLHHGSGICLAPQSVSESRKPDGLGMHLIRAVQRGALLGTRDMPLVPIDHGRGAAADDRSRNGTVLATLRAVSLGAGTGAVYLSLDVDMVDPALGPGTWNAWGGRAHYIAGRSSCRRGDLKESMLWAANIVGVRPQYDVRGAGRQTALVAAQLA</sequence>
<dbReference type="EMBL" id="JAQQWE010000007">
    <property type="protein sequence ID" value="KAK7946471.1"/>
    <property type="molecule type" value="Genomic_DNA"/>
</dbReference>
<dbReference type="RefSeq" id="XP_066696505.1">
    <property type="nucleotide sequence ID" value="XM_066847014.1"/>
</dbReference>
<name>A0ABR1Q390_9PEZI</name>
<evidence type="ECO:0000313" key="3">
    <source>
        <dbReference type="Proteomes" id="UP001391051"/>
    </source>
</evidence>
<evidence type="ECO:0000256" key="1">
    <source>
        <dbReference type="PROSITE-ProRule" id="PRU00742"/>
    </source>
</evidence>
<protein>
    <submittedName>
        <fullName evidence="2">Uncharacterized protein</fullName>
    </submittedName>
</protein>
<reference evidence="2 3" key="1">
    <citation type="submission" date="2023-01" db="EMBL/GenBank/DDBJ databases">
        <title>Analysis of 21 Apiospora genomes using comparative genomics revels a genus with tremendous synthesis potential of carbohydrate active enzymes and secondary metabolites.</title>
        <authorList>
            <person name="Sorensen T."/>
        </authorList>
    </citation>
    <scope>NUCLEOTIDE SEQUENCE [LARGE SCALE GENOMIC DNA]</scope>
    <source>
        <strain evidence="2 3">CBS 24483</strain>
    </source>
</reference>
<dbReference type="Proteomes" id="UP001391051">
    <property type="component" value="Unassembled WGS sequence"/>
</dbReference>
<accession>A0ABR1Q390</accession>
<dbReference type="SUPFAM" id="SSF52768">
    <property type="entry name" value="Arginase/deacetylase"/>
    <property type="match status" value="1"/>
</dbReference>
<gene>
    <name evidence="2" type="ORF">PG986_010792</name>
</gene>
<dbReference type="GeneID" id="92080076"/>
<evidence type="ECO:0000313" key="2">
    <source>
        <dbReference type="EMBL" id="KAK7946471.1"/>
    </source>
</evidence>
<dbReference type="InterPro" id="IPR006035">
    <property type="entry name" value="Ureohydrolase"/>
</dbReference>
<comment type="similarity">
    <text evidence="1">Belongs to the arginase family.</text>
</comment>
<dbReference type="Pfam" id="PF00491">
    <property type="entry name" value="Arginase"/>
    <property type="match status" value="1"/>
</dbReference>
<proteinExistence type="inferred from homology"/>
<organism evidence="2 3">
    <name type="scientific">Apiospora aurea</name>
    <dbReference type="NCBI Taxonomy" id="335848"/>
    <lineage>
        <taxon>Eukaryota</taxon>
        <taxon>Fungi</taxon>
        <taxon>Dikarya</taxon>
        <taxon>Ascomycota</taxon>
        <taxon>Pezizomycotina</taxon>
        <taxon>Sordariomycetes</taxon>
        <taxon>Xylariomycetidae</taxon>
        <taxon>Amphisphaeriales</taxon>
        <taxon>Apiosporaceae</taxon>
        <taxon>Apiospora</taxon>
    </lineage>
</organism>
<comment type="caution">
    <text evidence="2">The sequence shown here is derived from an EMBL/GenBank/DDBJ whole genome shotgun (WGS) entry which is preliminary data.</text>
</comment>
<dbReference type="InterPro" id="IPR023696">
    <property type="entry name" value="Ureohydrolase_dom_sf"/>
</dbReference>
<keyword evidence="3" id="KW-1185">Reference proteome</keyword>
<dbReference type="PROSITE" id="PS51409">
    <property type="entry name" value="ARGINASE_2"/>
    <property type="match status" value="1"/>
</dbReference>